<dbReference type="InterPro" id="IPR023430">
    <property type="entry name" value="Pept_HybD-like_dom_sf"/>
</dbReference>
<dbReference type="GO" id="GO:0006508">
    <property type="term" value="P:proteolysis"/>
    <property type="evidence" value="ECO:0007669"/>
    <property type="project" value="UniProtKB-KW"/>
</dbReference>
<proteinExistence type="predicted"/>
<sequence length="259" mass="27195">MESMRANEPMVDGMTLRRGSRVRLRPSQRADIVDLALAGRIAEVDRVEEDADGRVHVVVMLDGDPGRDLGSMSQLGHRFFFTPEELEPLAEAGDRPPDPQVLVAGIGDAFRVDGSFGSEVVDRLRGNRLPPGVHTADFGIRLADLAQALQEGYGAAVLLCATSRGREPGTLSVTDPSKAGEDGNAGSGAEGPLGAVGLARRCGVRCRILLVECEPADPATDGHSATAGVLSPPVSAVLDEAVPLVEGLLNDLLIPREPV</sequence>
<keyword evidence="2" id="KW-0378">Hydrolase</keyword>
<gene>
    <name evidence="2" type="ORF">DFQ14_104229</name>
</gene>
<evidence type="ECO:0000313" key="2">
    <source>
        <dbReference type="EMBL" id="RCW44640.1"/>
    </source>
</evidence>
<feature type="region of interest" description="Disordered" evidence="1">
    <location>
        <begin position="168"/>
        <end position="190"/>
    </location>
</feature>
<reference evidence="2 3" key="1">
    <citation type="submission" date="2018-07" db="EMBL/GenBank/DDBJ databases">
        <title>Genomic Encyclopedia of Type Strains, Phase III (KMG-III): the genomes of soil and plant-associated and newly described type strains.</title>
        <authorList>
            <person name="Whitman W."/>
        </authorList>
    </citation>
    <scope>NUCLEOTIDE SEQUENCE [LARGE SCALE GENOMIC DNA]</scope>
    <source>
        <strain evidence="2 3">CECT 8575</strain>
    </source>
</reference>
<dbReference type="SUPFAM" id="SSF53163">
    <property type="entry name" value="HybD-like"/>
    <property type="match status" value="1"/>
</dbReference>
<keyword evidence="2" id="KW-0645">Protease</keyword>
<name>A0A368VRW5_9ACTN</name>
<dbReference type="AlphaFoldDB" id="A0A368VRW5"/>
<accession>A0A368VRW5</accession>
<comment type="caution">
    <text evidence="2">The sequence shown here is derived from an EMBL/GenBank/DDBJ whole genome shotgun (WGS) entry which is preliminary data.</text>
</comment>
<evidence type="ECO:0000256" key="1">
    <source>
        <dbReference type="SAM" id="MobiDB-lite"/>
    </source>
</evidence>
<dbReference type="GO" id="GO:0008233">
    <property type="term" value="F:peptidase activity"/>
    <property type="evidence" value="ECO:0007669"/>
    <property type="project" value="UniProtKB-KW"/>
</dbReference>
<evidence type="ECO:0000313" key="3">
    <source>
        <dbReference type="Proteomes" id="UP000253495"/>
    </source>
</evidence>
<dbReference type="Gene3D" id="3.40.50.1450">
    <property type="entry name" value="HybD-like"/>
    <property type="match status" value="1"/>
</dbReference>
<dbReference type="Proteomes" id="UP000253495">
    <property type="component" value="Unassembled WGS sequence"/>
</dbReference>
<protein>
    <submittedName>
        <fullName evidence="2">Hydrogenase maturation protease</fullName>
    </submittedName>
</protein>
<keyword evidence="3" id="KW-1185">Reference proteome</keyword>
<organism evidence="2 3">
    <name type="scientific">Halopolyspora algeriensis</name>
    <dbReference type="NCBI Taxonomy" id="1500506"/>
    <lineage>
        <taxon>Bacteria</taxon>
        <taxon>Bacillati</taxon>
        <taxon>Actinomycetota</taxon>
        <taxon>Actinomycetes</taxon>
        <taxon>Actinomycetes incertae sedis</taxon>
        <taxon>Halopolyspora</taxon>
    </lineage>
</organism>
<dbReference type="EMBL" id="QPJC01000004">
    <property type="protein sequence ID" value="RCW44640.1"/>
    <property type="molecule type" value="Genomic_DNA"/>
</dbReference>